<protein>
    <submittedName>
        <fullName evidence="3">Uncharacterized protein</fullName>
    </submittedName>
</protein>
<accession>J5K4A4</accession>
<evidence type="ECO:0000256" key="1">
    <source>
        <dbReference type="SAM" id="MobiDB-lite"/>
    </source>
</evidence>
<sequence>MKNYLKYDDVKVFKYDNLVLAVIYTIGHILIAMTCNRIITGASLDMAAADAFIEPIINGFWFYFLLVVLKNHITKRLDNMPTKIFSSHNVGIYLAIIYTIGHILIAMTCNRLLTGAPLNLAAIDAIVEPVVNGFWFYLLFEVFNIYKENVVASASGRSSKNPNPEQLKSSKLAPINNKKNLD</sequence>
<evidence type="ECO:0000313" key="3">
    <source>
        <dbReference type="EMBL" id="EJP71123.1"/>
    </source>
</evidence>
<feature type="compositionally biased region" description="Polar residues" evidence="1">
    <location>
        <begin position="155"/>
        <end position="169"/>
    </location>
</feature>
<name>J5K4A4_9GAMM</name>
<dbReference type="EMBL" id="JH611157">
    <property type="protein sequence ID" value="EJP71123.1"/>
    <property type="molecule type" value="Genomic_DNA"/>
</dbReference>
<dbReference type="AlphaFoldDB" id="J5K4A4"/>
<dbReference type="STRING" id="1123866.NT01SARS_0924"/>
<evidence type="ECO:0000313" key="4">
    <source>
        <dbReference type="Proteomes" id="UP000010305"/>
    </source>
</evidence>
<organism evidence="3 4">
    <name type="scientific">SAR86 cluster bacterium SAR86A</name>
    <dbReference type="NCBI Taxonomy" id="1123866"/>
    <lineage>
        <taxon>Bacteria</taxon>
        <taxon>Pseudomonadati</taxon>
        <taxon>Pseudomonadota</taxon>
        <taxon>Gammaproteobacteria</taxon>
        <taxon>SAR86 cluster</taxon>
    </lineage>
</organism>
<feature type="transmembrane region" description="Helical" evidence="2">
    <location>
        <begin position="90"/>
        <end position="108"/>
    </location>
</feature>
<keyword evidence="2" id="KW-0812">Transmembrane</keyword>
<dbReference type="Proteomes" id="UP000010305">
    <property type="component" value="Unassembled WGS sequence"/>
</dbReference>
<gene>
    <name evidence="3" type="ORF">NT01SARS_0924</name>
</gene>
<feature type="transmembrane region" description="Helical" evidence="2">
    <location>
        <begin position="21"/>
        <end position="39"/>
    </location>
</feature>
<keyword evidence="2" id="KW-1133">Transmembrane helix</keyword>
<dbReference type="HOGENOM" id="CLU_1601550_0_0_6"/>
<keyword evidence="2" id="KW-0472">Membrane</keyword>
<proteinExistence type="predicted"/>
<feature type="transmembrane region" description="Helical" evidence="2">
    <location>
        <begin position="120"/>
        <end position="140"/>
    </location>
</feature>
<evidence type="ECO:0000256" key="2">
    <source>
        <dbReference type="SAM" id="Phobius"/>
    </source>
</evidence>
<reference evidence="3 4" key="1">
    <citation type="journal article" date="2012" name="ISME J.">
        <title>Genomic insights to SAR86, an abundant and uncultivated marine bacterial lineage.</title>
        <authorList>
            <person name="Dupont C.L."/>
            <person name="Rusch D.B."/>
            <person name="Yooseph S."/>
            <person name="Lombardo M.J."/>
            <person name="Richter R.A."/>
            <person name="Valas R."/>
            <person name="Novotny M."/>
            <person name="Yee-Greenbaum J."/>
            <person name="Selengut J.D."/>
            <person name="Haft D.H."/>
            <person name="Halpern A.L."/>
            <person name="Lasken R.S."/>
            <person name="Nealson K."/>
            <person name="Friedman R."/>
            <person name="Venter J.C."/>
        </authorList>
    </citation>
    <scope>NUCLEOTIDE SEQUENCE [LARGE SCALE GENOMIC DNA]</scope>
</reference>
<feature type="transmembrane region" description="Helical" evidence="2">
    <location>
        <begin position="51"/>
        <end position="69"/>
    </location>
</feature>
<feature type="region of interest" description="Disordered" evidence="1">
    <location>
        <begin position="155"/>
        <end position="182"/>
    </location>
</feature>